<protein>
    <submittedName>
        <fullName evidence="1">Uncharacterized protein</fullName>
    </submittedName>
</protein>
<accession>D7UC36</accession>
<gene>
    <name evidence="1" type="ordered locus">VIT_15s0046g03540</name>
</gene>
<reference evidence="2" key="1">
    <citation type="journal article" date="2007" name="Nature">
        <title>The grapevine genome sequence suggests ancestral hexaploidization in major angiosperm phyla.</title>
        <authorList>
            <consortium name="The French-Italian Public Consortium for Grapevine Genome Characterization."/>
            <person name="Jaillon O."/>
            <person name="Aury J.-M."/>
            <person name="Noel B."/>
            <person name="Policriti A."/>
            <person name="Clepet C."/>
            <person name="Casagrande A."/>
            <person name="Choisne N."/>
            <person name="Aubourg S."/>
            <person name="Vitulo N."/>
            <person name="Jubin C."/>
            <person name="Vezzi A."/>
            <person name="Legeai F."/>
            <person name="Hugueney P."/>
            <person name="Dasilva C."/>
            <person name="Horner D."/>
            <person name="Mica E."/>
            <person name="Jublot D."/>
            <person name="Poulain J."/>
            <person name="Bruyere C."/>
            <person name="Billault A."/>
            <person name="Segurens B."/>
            <person name="Gouyvenoux M."/>
            <person name="Ugarte E."/>
            <person name="Cattonaro F."/>
            <person name="Anthouard V."/>
            <person name="Vico V."/>
            <person name="Del Fabbro C."/>
            <person name="Alaux M."/>
            <person name="Di Gaspero G."/>
            <person name="Dumas V."/>
            <person name="Felice N."/>
            <person name="Paillard S."/>
            <person name="Juman I."/>
            <person name="Moroldo M."/>
            <person name="Scalabrin S."/>
            <person name="Canaguier A."/>
            <person name="Le Clainche I."/>
            <person name="Malacrida G."/>
            <person name="Durand E."/>
            <person name="Pesole G."/>
            <person name="Laucou V."/>
            <person name="Chatelet P."/>
            <person name="Merdinoglu D."/>
            <person name="Delledonne M."/>
            <person name="Pezzotti M."/>
            <person name="Lecharny A."/>
            <person name="Scarpelli C."/>
            <person name="Artiguenave F."/>
            <person name="Pe M.E."/>
            <person name="Valle G."/>
            <person name="Morgante M."/>
            <person name="Caboche M."/>
            <person name="Adam-Blondon A.-F."/>
            <person name="Weissenbach J."/>
            <person name="Quetier F."/>
            <person name="Wincker P."/>
        </authorList>
    </citation>
    <scope>NUCLEOTIDE SEQUENCE [LARGE SCALE GENOMIC DNA]</scope>
    <source>
        <strain evidence="2">cv. Pinot noir / PN40024</strain>
    </source>
</reference>
<dbReference type="InParanoid" id="D7UC36"/>
<dbReference type="PaxDb" id="29760-VIT_15s0046g03540.t01"/>
<proteinExistence type="predicted"/>
<dbReference type="HOGENOM" id="CLU_2255111_0_0_1"/>
<evidence type="ECO:0000313" key="2">
    <source>
        <dbReference type="Proteomes" id="UP000009183"/>
    </source>
</evidence>
<dbReference type="Proteomes" id="UP000009183">
    <property type="component" value="Chromosome 15"/>
</dbReference>
<name>D7UC36_VITVI</name>
<evidence type="ECO:0000313" key="1">
    <source>
        <dbReference type="EMBL" id="CBI40301.3"/>
    </source>
</evidence>
<sequence>MEFVTYNERHHLIILIEFYLIRVANSMEMNGKNSMSYQLSMENSENISLLLDRYKTLFELLEQNKMNLVKSFLSFDVRLAGKGFVSSFDFITLTISSTEDSRVD</sequence>
<keyword evidence="2" id="KW-1185">Reference proteome</keyword>
<dbReference type="AlphaFoldDB" id="D7UC36"/>
<dbReference type="EMBL" id="FN596755">
    <property type="protein sequence ID" value="CBI40301.3"/>
    <property type="molecule type" value="Genomic_DNA"/>
</dbReference>
<organism evidence="1 2">
    <name type="scientific">Vitis vinifera</name>
    <name type="common">Grape</name>
    <dbReference type="NCBI Taxonomy" id="29760"/>
    <lineage>
        <taxon>Eukaryota</taxon>
        <taxon>Viridiplantae</taxon>
        <taxon>Streptophyta</taxon>
        <taxon>Embryophyta</taxon>
        <taxon>Tracheophyta</taxon>
        <taxon>Spermatophyta</taxon>
        <taxon>Magnoliopsida</taxon>
        <taxon>eudicotyledons</taxon>
        <taxon>Gunneridae</taxon>
        <taxon>Pentapetalae</taxon>
        <taxon>rosids</taxon>
        <taxon>Vitales</taxon>
        <taxon>Vitaceae</taxon>
        <taxon>Viteae</taxon>
        <taxon>Vitis</taxon>
    </lineage>
</organism>